<feature type="domain" description="DNA primase/polymerase bifunctional N-terminal" evidence="2">
    <location>
        <begin position="32"/>
        <end position="179"/>
    </location>
</feature>
<evidence type="ECO:0000259" key="2">
    <source>
        <dbReference type="SMART" id="SM00943"/>
    </source>
</evidence>
<dbReference type="SUPFAM" id="SSF52540">
    <property type="entry name" value="P-loop containing nucleoside triphosphate hydrolases"/>
    <property type="match status" value="1"/>
</dbReference>
<dbReference type="Gene3D" id="3.40.50.300">
    <property type="entry name" value="P-loop containing nucleotide triphosphate hydrolases"/>
    <property type="match status" value="1"/>
</dbReference>
<dbReference type="AlphaFoldDB" id="A0A5C5G8K1"/>
<dbReference type="InterPro" id="IPR027417">
    <property type="entry name" value="P-loop_NTPase"/>
</dbReference>
<name>A0A5C5G8K1_9RHOB</name>
<dbReference type="CDD" id="cd04859">
    <property type="entry name" value="Prim_Pol"/>
    <property type="match status" value="1"/>
</dbReference>
<reference evidence="3 4" key="1">
    <citation type="submission" date="2019-06" db="EMBL/GenBank/DDBJ databases">
        <title>Genome of new Rhodobacteraceae sp. SM1903.</title>
        <authorList>
            <person name="Ren X."/>
        </authorList>
    </citation>
    <scope>NUCLEOTIDE SEQUENCE [LARGE SCALE GENOMIC DNA]</scope>
    <source>
        <strain evidence="3 4">SM1903</strain>
    </source>
</reference>
<proteinExistence type="predicted"/>
<evidence type="ECO:0000256" key="1">
    <source>
        <dbReference type="SAM" id="MobiDB-lite"/>
    </source>
</evidence>
<keyword evidence="4" id="KW-1185">Reference proteome</keyword>
<organism evidence="3 4">
    <name type="scientific">Pelagovum pacificum</name>
    <dbReference type="NCBI Taxonomy" id="2588711"/>
    <lineage>
        <taxon>Bacteria</taxon>
        <taxon>Pseudomonadati</taxon>
        <taxon>Pseudomonadota</taxon>
        <taxon>Alphaproteobacteria</taxon>
        <taxon>Rhodobacterales</taxon>
        <taxon>Paracoccaceae</taxon>
        <taxon>Pelagovum</taxon>
    </lineage>
</organism>
<dbReference type="SUPFAM" id="SSF56747">
    <property type="entry name" value="Prim-pol domain"/>
    <property type="match status" value="1"/>
</dbReference>
<dbReference type="Proteomes" id="UP000314011">
    <property type="component" value="Unassembled WGS sequence"/>
</dbReference>
<dbReference type="EMBL" id="VFFF01000002">
    <property type="protein sequence ID" value="TNY31095.1"/>
    <property type="molecule type" value="Genomic_DNA"/>
</dbReference>
<dbReference type="InterPro" id="IPR015330">
    <property type="entry name" value="DNA_primase/pol_bifunc_N"/>
</dbReference>
<comment type="caution">
    <text evidence="3">The sequence shown here is derived from an EMBL/GenBank/DDBJ whole genome shotgun (WGS) entry which is preliminary data.</text>
</comment>
<feature type="region of interest" description="Disordered" evidence="1">
    <location>
        <begin position="1"/>
        <end position="23"/>
    </location>
</feature>
<accession>A0A5C5G8K1</accession>
<dbReference type="OrthoDB" id="123525at2"/>
<dbReference type="Pfam" id="PF09250">
    <property type="entry name" value="Prim-Pol"/>
    <property type="match status" value="1"/>
</dbReference>
<evidence type="ECO:0000313" key="4">
    <source>
        <dbReference type="Proteomes" id="UP000314011"/>
    </source>
</evidence>
<sequence length="1010" mass="109796">MDGGRSDPPNMGKTGQAASGGPLGMRWFETHAPALLEQGYEPLPIRRGQKAPAVSRWSQVTIDAARVEQWARDYPACGIGLRTGTLVGLDIDILDPDLAHQAQTLAFERLGTTLIRVGQWPKRLLLYRTEQPFPKIDVKPLEVLGAGQQFVAFGQHPGTGRPYGWPLGETPLDVPLDELPGVDQDGMTAFVAEARAFIPEMSRPGARSGSGRKTGRSGGARASGIVRDGAGKVVDGRDDWLSRIAYHAVHDALDRDDDLGPDRIAETVWERFLASTDLSRPRQDGGRAWSFGDALKKVCEKLRLQARGVLPPRQSASIEADYVAPSLSADQARATLETEIAAFCRTVLDHHSAESPVEPVPIGLRATTGLGKSTIARRQFMELRGKLEALGLPHRFLVFAPSHALAEETAEAWRELGLRAAVLRGHERMHPVLKAPMCRDTEAMRAALNAGADPQTTVCAGQGGLTCSHFHDWLKQSNRDEVRAADVVVAPYDALYTGFAVDASTIAAIIVDEGCWARAVRTTTSLNVEALTIDLLPRLGVGMEKRRAAIRRADHLALRQKLQRALGLSGTGPVRHDCLVEAGLSSRDCIEAIRMELSMMSDPGLIPCLTGAARGAAFAAAARNERLRSLARAWQLAANLLDSGGEASAQLRVELDGESHSIKMIGAVAIDDDLVDKPVLHLDATLRDDIATRLLPGLKTRIIEAAAPHMSLHLVTGRFGKSAIVPDDRAAPDENARRGRNLSDCVDQVRWHTRRLAPGTILVVTYKAIEDAFSDIPGVVTGHFNALAGLDGFRDVRGIFIIGRPLPRDSQLPAPCAALFDLVADGEYRWQTSAVRMRDGSSRAVRVLRHDDEVAEIVRAAICDDELIQDIGRGRGVNRTEADPLEVHVLADVALPLVHDSVVNWDSVKPDIVQRMLLAGVAVDSPADAVALHPHLFDNEKQAQKAFERAGFKRQIPYNIYRGMSLKSAAYRRSGRGRSWQTALWLDRDVGVARAEIEVALGPLSGWKSE</sequence>
<gene>
    <name evidence="3" type="ORF">FHY64_13730</name>
</gene>
<protein>
    <recommendedName>
        <fullName evidence="2">DNA primase/polymerase bifunctional N-terminal domain-containing protein</fullName>
    </recommendedName>
</protein>
<evidence type="ECO:0000313" key="3">
    <source>
        <dbReference type="EMBL" id="TNY31095.1"/>
    </source>
</evidence>
<feature type="region of interest" description="Disordered" evidence="1">
    <location>
        <begin position="202"/>
        <end position="224"/>
    </location>
</feature>
<dbReference type="RefSeq" id="WP_140195776.1">
    <property type="nucleotide sequence ID" value="NZ_VFFF01000002.1"/>
</dbReference>
<dbReference type="SMART" id="SM00943">
    <property type="entry name" value="Prim-Pol"/>
    <property type="match status" value="1"/>
</dbReference>